<name>A0A1I1Y5P4_9BACL</name>
<dbReference type="STRING" id="1045775.SAMN05216378_2496"/>
<reference evidence="3" key="1">
    <citation type="submission" date="2016-10" db="EMBL/GenBank/DDBJ databases">
        <authorList>
            <person name="Varghese N."/>
            <person name="Submissions S."/>
        </authorList>
    </citation>
    <scope>NUCLEOTIDE SEQUENCE [LARGE SCALE GENOMIC DNA]</scope>
    <source>
        <strain evidence="3">CGMCC 1.10784</strain>
    </source>
</reference>
<dbReference type="AlphaFoldDB" id="A0A1I1Y5P4"/>
<keyword evidence="1" id="KW-0812">Transmembrane</keyword>
<feature type="transmembrane region" description="Helical" evidence="1">
    <location>
        <begin position="59"/>
        <end position="78"/>
    </location>
</feature>
<keyword evidence="1" id="KW-1133">Transmembrane helix</keyword>
<dbReference type="Proteomes" id="UP000198855">
    <property type="component" value="Unassembled WGS sequence"/>
</dbReference>
<evidence type="ECO:0000256" key="1">
    <source>
        <dbReference type="SAM" id="Phobius"/>
    </source>
</evidence>
<accession>A0A1I1Y5P4</accession>
<protein>
    <submittedName>
        <fullName evidence="2">Uncharacterized protein</fullName>
    </submittedName>
</protein>
<gene>
    <name evidence="2" type="ORF">SAMN05216378_2496</name>
</gene>
<sequence>MIIGHCTSYNRANAYEVRITTVGKIPPTCVIILLGGLFLENYFDFSGYDWEAWSTFLQDHWLVLVIALVVLLLIIRVVKTFVKWALVLVIVVGIVAYSGYTLEDVKSIGTQAIDSLKQEAVSAMAGEVEKATFTSNSDGSFTVKTENIELTGVPGSGEVSVKFRGKSVGTMKIDSTIQALIDQAKANGKV</sequence>
<keyword evidence="3" id="KW-1185">Reference proteome</keyword>
<evidence type="ECO:0000313" key="2">
    <source>
        <dbReference type="EMBL" id="SFE14894.1"/>
    </source>
</evidence>
<dbReference type="EMBL" id="FOMT01000002">
    <property type="protein sequence ID" value="SFE14894.1"/>
    <property type="molecule type" value="Genomic_DNA"/>
</dbReference>
<evidence type="ECO:0000313" key="3">
    <source>
        <dbReference type="Proteomes" id="UP000198855"/>
    </source>
</evidence>
<organism evidence="2 3">
    <name type="scientific">Paenibacillus catalpae</name>
    <dbReference type="NCBI Taxonomy" id="1045775"/>
    <lineage>
        <taxon>Bacteria</taxon>
        <taxon>Bacillati</taxon>
        <taxon>Bacillota</taxon>
        <taxon>Bacilli</taxon>
        <taxon>Bacillales</taxon>
        <taxon>Paenibacillaceae</taxon>
        <taxon>Paenibacillus</taxon>
    </lineage>
</organism>
<feature type="transmembrane region" description="Helical" evidence="1">
    <location>
        <begin position="85"/>
        <end position="102"/>
    </location>
</feature>
<proteinExistence type="predicted"/>
<keyword evidence="1" id="KW-0472">Membrane</keyword>
<feature type="transmembrane region" description="Helical" evidence="1">
    <location>
        <begin position="21"/>
        <end position="39"/>
    </location>
</feature>